<dbReference type="Pfam" id="PF00483">
    <property type="entry name" value="NTP_transferase"/>
    <property type="match status" value="1"/>
</dbReference>
<dbReference type="PANTHER" id="PTHR43523:SF12">
    <property type="entry name" value="GLUCOSE-1-PHOSPHATE ADENYLYLTRANSFERASE LARGE SUBUNIT 1, CHLOROPLASTIC-RELATED"/>
    <property type="match status" value="1"/>
</dbReference>
<comment type="similarity">
    <text evidence="1">Belongs to the bacterial/plant glucose-1-phosphate adenylyltransferase family.</text>
</comment>
<sequence length="370" mass="40519">MLAQKRPDLLNGYLPVVLAGGRGKRLYELTEESCKPALPFGAGGQRLVDFTLASLRAAGFTRAIIATQYRPAPLIRHLRDRWADAFPDGLLIRDATRLSRGGYRGTAHALLANLDLLEREGVSDVLVMPADQICDIDLRPFIQRHRLSNAPATLVAATLSSSDAEHHSVLEVARDGHVSALTHRPSAPAEIGENSGRSLVATGIYLFKTAWLRKELPELSRGRFDISIEADLLEAALREKALQAYRLPRSDTGREAYWRDIDTLDDYRSALLDFAAPQGGTTRGSPPLSCLHLEAQPGVIGVGRRSALTAKGAVSRDCHLTDTLLAPDVSLPAGTIVEGIGRTNMRWFRRSGDTNLITQAMVDRSRERLH</sequence>
<feature type="domain" description="Nucleotidyl transferase" evidence="5">
    <location>
        <begin position="15"/>
        <end position="272"/>
    </location>
</feature>
<dbReference type="PANTHER" id="PTHR43523">
    <property type="entry name" value="GLUCOSE-1-PHOSPHATE ADENYLYLTRANSFERASE-RELATED"/>
    <property type="match status" value="1"/>
</dbReference>
<accession>A0ABX3N120</accession>
<dbReference type="InterPro" id="IPR011831">
    <property type="entry name" value="ADP-Glc_PPase"/>
</dbReference>
<organism evidence="6 7">
    <name type="scientific">Thioclava sediminum</name>
    <dbReference type="NCBI Taxonomy" id="1915319"/>
    <lineage>
        <taxon>Bacteria</taxon>
        <taxon>Pseudomonadati</taxon>
        <taxon>Pseudomonadota</taxon>
        <taxon>Alphaproteobacteria</taxon>
        <taxon>Rhodobacterales</taxon>
        <taxon>Paracoccaceae</taxon>
        <taxon>Thioclava</taxon>
    </lineage>
</organism>
<comment type="caution">
    <text evidence="6">The sequence shown here is derived from an EMBL/GenBank/DDBJ whole genome shotgun (WGS) entry which is preliminary data.</text>
</comment>
<name>A0ABX3N120_9RHOB</name>
<dbReference type="Proteomes" id="UP000190787">
    <property type="component" value="Unassembled WGS sequence"/>
</dbReference>
<dbReference type="InterPro" id="IPR029044">
    <property type="entry name" value="Nucleotide-diphossugar_trans"/>
</dbReference>
<dbReference type="InterPro" id="IPR005835">
    <property type="entry name" value="NTP_transferase_dom"/>
</dbReference>
<proteinExistence type="inferred from homology"/>
<evidence type="ECO:0000259" key="5">
    <source>
        <dbReference type="Pfam" id="PF00483"/>
    </source>
</evidence>
<evidence type="ECO:0000256" key="2">
    <source>
        <dbReference type="ARBA" id="ARBA00022679"/>
    </source>
</evidence>
<keyword evidence="2" id="KW-0808">Transferase</keyword>
<dbReference type="Gene3D" id="3.90.550.10">
    <property type="entry name" value="Spore Coat Polysaccharide Biosynthesis Protein SpsA, Chain A"/>
    <property type="match status" value="1"/>
</dbReference>
<dbReference type="RefSeq" id="WP_078604071.1">
    <property type="nucleotide sequence ID" value="NZ_MPZV01000001.1"/>
</dbReference>
<evidence type="ECO:0000256" key="4">
    <source>
        <dbReference type="ARBA" id="ARBA00022741"/>
    </source>
</evidence>
<keyword evidence="4" id="KW-0547">Nucleotide-binding</keyword>
<dbReference type="SUPFAM" id="SSF53448">
    <property type="entry name" value="Nucleotide-diphospho-sugar transferases"/>
    <property type="match status" value="1"/>
</dbReference>
<protein>
    <recommendedName>
        <fullName evidence="5">Nucleotidyl transferase domain-containing protein</fullName>
    </recommendedName>
</protein>
<keyword evidence="7" id="KW-1185">Reference proteome</keyword>
<dbReference type="EMBL" id="MPZV01000001">
    <property type="protein sequence ID" value="OOY25647.1"/>
    <property type="molecule type" value="Genomic_DNA"/>
</dbReference>
<keyword evidence="3" id="KW-0548">Nucleotidyltransferase</keyword>
<gene>
    <name evidence="6" type="ORF">BMI91_04390</name>
</gene>
<evidence type="ECO:0000313" key="7">
    <source>
        <dbReference type="Proteomes" id="UP000190787"/>
    </source>
</evidence>
<evidence type="ECO:0000256" key="3">
    <source>
        <dbReference type="ARBA" id="ARBA00022695"/>
    </source>
</evidence>
<evidence type="ECO:0000313" key="6">
    <source>
        <dbReference type="EMBL" id="OOY25647.1"/>
    </source>
</evidence>
<reference evidence="6 7" key="1">
    <citation type="submission" date="2016-11" db="EMBL/GenBank/DDBJ databases">
        <title>A multilocus sequence analysis scheme for characterization of bacteria in the genus Thioclava.</title>
        <authorList>
            <person name="Liu Y."/>
            <person name="Shao Z."/>
        </authorList>
    </citation>
    <scope>NUCLEOTIDE SEQUENCE [LARGE SCALE GENOMIC DNA]</scope>
    <source>
        <strain evidence="6 7">TAW-CT134</strain>
    </source>
</reference>
<evidence type="ECO:0000256" key="1">
    <source>
        <dbReference type="ARBA" id="ARBA00010443"/>
    </source>
</evidence>